<comment type="caution">
    <text evidence="1">The sequence shown here is derived from an EMBL/GenBank/DDBJ whole genome shotgun (WGS) entry which is preliminary data.</text>
</comment>
<keyword evidence="2" id="KW-1185">Reference proteome</keyword>
<dbReference type="RefSeq" id="WP_222682441.1">
    <property type="nucleotide sequence ID" value="NZ_JABUBS010000001.1"/>
</dbReference>
<name>A0ABS7NYI4_9NOCA</name>
<evidence type="ECO:0000313" key="1">
    <source>
        <dbReference type="EMBL" id="MBY6365209.1"/>
    </source>
</evidence>
<gene>
    <name evidence="1" type="ORF">HQ603_00425</name>
</gene>
<protein>
    <recommendedName>
        <fullName evidence="3">TetR family transcriptional regulator</fullName>
    </recommendedName>
</protein>
<dbReference type="Proteomes" id="UP000825228">
    <property type="component" value="Unassembled WGS sequence"/>
</dbReference>
<evidence type="ECO:0000313" key="2">
    <source>
        <dbReference type="Proteomes" id="UP000825228"/>
    </source>
</evidence>
<proteinExistence type="predicted"/>
<evidence type="ECO:0008006" key="3">
    <source>
        <dbReference type="Google" id="ProtNLM"/>
    </source>
</evidence>
<organism evidence="1 2">
    <name type="scientific">Rhodococcoides corynebacterioides</name>
    <dbReference type="NCBI Taxonomy" id="53972"/>
    <lineage>
        <taxon>Bacteria</taxon>
        <taxon>Bacillati</taxon>
        <taxon>Actinomycetota</taxon>
        <taxon>Actinomycetes</taxon>
        <taxon>Mycobacteriales</taxon>
        <taxon>Nocardiaceae</taxon>
        <taxon>Rhodococcoides</taxon>
    </lineage>
</organism>
<accession>A0ABS7NYI4</accession>
<dbReference type="EMBL" id="JABUBU010000001">
    <property type="protein sequence ID" value="MBY6365209.1"/>
    <property type="molecule type" value="Genomic_DNA"/>
</dbReference>
<reference evidence="1 2" key="1">
    <citation type="submission" date="2020-06" db="EMBL/GenBank/DDBJ databases">
        <title>Taxonomy, biology and ecology of Rhodococcus bacteria occurring in California pistachio and other woody hosts as revealed by genome sequence analyses.</title>
        <authorList>
            <person name="Gai Y."/>
            <person name="Riely B."/>
        </authorList>
    </citation>
    <scope>NUCLEOTIDE SEQUENCE [LARGE SCALE GENOMIC DNA]</scope>
    <source>
        <strain evidence="1 2">BP-281</strain>
    </source>
</reference>
<sequence length="46" mass="4857">MAAAETLLATPVMQTGLPARPVRLEKRDEIVVAARKSFVEAGFGGT</sequence>